<feature type="domain" description="Ground-like" evidence="2">
    <location>
        <begin position="265"/>
        <end position="313"/>
    </location>
</feature>
<dbReference type="AlphaFoldDB" id="A0A2A2L1R2"/>
<proteinExistence type="predicted"/>
<dbReference type="Proteomes" id="UP000218231">
    <property type="component" value="Unassembled WGS sequence"/>
</dbReference>
<dbReference type="EMBL" id="LIAE01007317">
    <property type="protein sequence ID" value="PAV80101.1"/>
    <property type="molecule type" value="Genomic_DNA"/>
</dbReference>
<evidence type="ECO:0000313" key="4">
    <source>
        <dbReference type="Proteomes" id="UP000218231"/>
    </source>
</evidence>
<organism evidence="3 4">
    <name type="scientific">Diploscapter pachys</name>
    <dbReference type="NCBI Taxonomy" id="2018661"/>
    <lineage>
        <taxon>Eukaryota</taxon>
        <taxon>Metazoa</taxon>
        <taxon>Ecdysozoa</taxon>
        <taxon>Nematoda</taxon>
        <taxon>Chromadorea</taxon>
        <taxon>Rhabditida</taxon>
        <taxon>Rhabditina</taxon>
        <taxon>Rhabditomorpha</taxon>
        <taxon>Rhabditoidea</taxon>
        <taxon>Rhabditidae</taxon>
        <taxon>Diploscapter</taxon>
    </lineage>
</organism>
<evidence type="ECO:0000256" key="1">
    <source>
        <dbReference type="SAM" id="MobiDB-lite"/>
    </source>
</evidence>
<dbReference type="InterPro" id="IPR007284">
    <property type="entry name" value="Ground-like_dom"/>
</dbReference>
<evidence type="ECO:0000313" key="3">
    <source>
        <dbReference type="EMBL" id="PAV80102.1"/>
    </source>
</evidence>
<keyword evidence="4" id="KW-1185">Reference proteome</keyword>
<dbReference type="Pfam" id="PF04155">
    <property type="entry name" value="Ground-like"/>
    <property type="match status" value="1"/>
</dbReference>
<dbReference type="EMBL" id="LIAE01007317">
    <property type="protein sequence ID" value="PAV80100.1"/>
    <property type="molecule type" value="Genomic_DNA"/>
</dbReference>
<reference evidence="3 4" key="1">
    <citation type="journal article" date="2017" name="Curr. Biol.">
        <title>Genome architecture and evolution of a unichromosomal asexual nematode.</title>
        <authorList>
            <person name="Fradin H."/>
            <person name="Zegar C."/>
            <person name="Gutwein M."/>
            <person name="Lucas J."/>
            <person name="Kovtun M."/>
            <person name="Corcoran D."/>
            <person name="Baugh L.R."/>
            <person name="Kiontke K."/>
            <person name="Gunsalus K."/>
            <person name="Fitch D.H."/>
            <person name="Piano F."/>
        </authorList>
    </citation>
    <scope>NUCLEOTIDE SEQUENCE [LARGE SCALE GENOMIC DNA]</scope>
    <source>
        <strain evidence="3">PF1309</strain>
    </source>
</reference>
<dbReference type="EMBL" id="LIAE01007317">
    <property type="protein sequence ID" value="PAV80102.1"/>
    <property type="molecule type" value="Genomic_DNA"/>
</dbReference>
<evidence type="ECO:0000259" key="2">
    <source>
        <dbReference type="Pfam" id="PF04155"/>
    </source>
</evidence>
<dbReference type="OrthoDB" id="5825670at2759"/>
<feature type="compositionally biased region" description="Basic and acidic residues" evidence="1">
    <location>
        <begin position="152"/>
        <end position="164"/>
    </location>
</feature>
<protein>
    <recommendedName>
        <fullName evidence="2">Ground-like domain-containing protein</fullName>
    </recommendedName>
</protein>
<comment type="caution">
    <text evidence="3">The sequence shown here is derived from an EMBL/GenBank/DDBJ whole genome shotgun (WGS) entry which is preliminary data.</text>
</comment>
<gene>
    <name evidence="3" type="ORF">WR25_11847</name>
</gene>
<accession>A0A2A2L1R2</accession>
<feature type="region of interest" description="Disordered" evidence="1">
    <location>
        <begin position="145"/>
        <end position="165"/>
    </location>
</feature>
<name>A0A2A2L1R2_9BILA</name>
<sequence length="314" mass="35098">MFTSAIRPLIYYLCNPVIRREINQRTLGPVALRKFKRHLAHLRVGIPPPYCPPGTACYPLYPPCPVPGSVGGPHLLRGTKLDDRAKAIEIPDEMELRAAAFGVQLDKRSHKSAVFEALHKLGDLKEQENQSVEVPDKIVFISQAADQLTPGESHKTSQNSRKDSNGVSFLYQTDEVKSQIVQVQKKPKKTEDQDLSVSYPVGLGEAKKIHREKKRESRDMVSGVSRQVITPEIRRAPRDLKGDKTTEAPVQVTTVKDEESKSLDDTKCNSQVLKKLMMDLMNESSSESKKKINSAAEERFGGNVDVVCSRGHFR</sequence>